<dbReference type="Gene3D" id="3.40.1170.10">
    <property type="entry name" value="DNA repair protein MutS, domain I"/>
    <property type="match status" value="1"/>
</dbReference>
<gene>
    <name evidence="2" type="ORF">L195_g004957</name>
</gene>
<dbReference type="Pfam" id="PF01624">
    <property type="entry name" value="MutS_I"/>
    <property type="match status" value="1"/>
</dbReference>
<dbReference type="PANTHER" id="PTHR48448:SF1">
    <property type="entry name" value="MUTL PROTEIN ISOFORM 1"/>
    <property type="match status" value="1"/>
</dbReference>
<dbReference type="PANTHER" id="PTHR48448">
    <property type="entry name" value="MUTL PROTEIN ISOFORM 1"/>
    <property type="match status" value="1"/>
</dbReference>
<dbReference type="GO" id="GO:0006298">
    <property type="term" value="P:mismatch repair"/>
    <property type="evidence" value="ECO:0007669"/>
    <property type="project" value="InterPro"/>
</dbReference>
<dbReference type="AlphaFoldDB" id="A0A2K3NZF9"/>
<sequence>KLEMCKKPSTANLIERLDYSNLLGMDTNLKNGNLKEGTLNWTILQFKSQFPRQVLLCRVGDFYEAVGIDACILVEYAGLNPFGGLRSDSIPRAGCPVVNLRQTLDDLTHHGFSVCIVEEVQGPAQARSMKHRFISGHAHPGNPYVYGLIGVDHDIEFPEPMPVVGTSNWGEFGEGGLLWAECKSRHFEWFDGNPVSDLLLKVKELYGLDHEVMFRNATVSSGNRAQPLTLGTSTQIGVIPTDGIPSLLKVLLPPHCRGLPVLYVRDLLLNPPSYEIASKIQATCKLMSSVTCSFPEFTCVSSAKIAKLLEWKEANHIELCRIKNVLDEILHMYKNSELNEILKHLIGPTWVATGLEIDFNTLVAGCEVASGKIGEIISLDGEKDQKVNSFSGIPDEFFEDMESVWKGRIKTTHVNDVLTSVDEAAEALHLAVTEDFTPIVSRIKASMSPLKAPKGEISYSREQEAVWFKGKQFMPDVWTGSPGEEHIKQLKHALDSKGRKVGMEWFTTAKVDTALSRYHEANAKAKSRVLELLRELATELQSHINIIVFSSTLLVITKALYAHVREKEEMGFSYNSRVPKA</sequence>
<feature type="non-terminal residue" evidence="2">
    <location>
        <position position="1"/>
    </location>
</feature>
<dbReference type="SUPFAM" id="SSF55271">
    <property type="entry name" value="DNA repair protein MutS, domain I"/>
    <property type="match status" value="1"/>
</dbReference>
<accession>A0A2K3NZF9</accession>
<dbReference type="EMBL" id="ASHM01002508">
    <property type="protein sequence ID" value="PNY08435.1"/>
    <property type="molecule type" value="Genomic_DNA"/>
</dbReference>
<protein>
    <submittedName>
        <fullName evidence="2">DNA mismatch repair protein mitochondrial-like</fullName>
    </submittedName>
</protein>
<name>A0A2K3NZF9_TRIPR</name>
<reference evidence="2 3" key="2">
    <citation type="journal article" date="2017" name="Front. Plant Sci.">
        <title>Gene Classification and Mining of Molecular Markers Useful in Red Clover (Trifolium pratense) Breeding.</title>
        <authorList>
            <person name="Istvanek J."/>
            <person name="Dluhosova J."/>
            <person name="Dluhos P."/>
            <person name="Patkova L."/>
            <person name="Nedelnik J."/>
            <person name="Repkova J."/>
        </authorList>
    </citation>
    <scope>NUCLEOTIDE SEQUENCE [LARGE SCALE GENOMIC DNA]</scope>
    <source>
        <strain evidence="3">cv. Tatra</strain>
        <tissue evidence="2">Young leaves</tissue>
    </source>
</reference>
<feature type="domain" description="DNA mismatch repair protein MutS-like N-terminal" evidence="1">
    <location>
        <begin position="45"/>
        <end position="142"/>
    </location>
</feature>
<dbReference type="GO" id="GO:0030983">
    <property type="term" value="F:mismatched DNA binding"/>
    <property type="evidence" value="ECO:0007669"/>
    <property type="project" value="InterPro"/>
</dbReference>
<dbReference type="STRING" id="57577.A0A2K3NZF9"/>
<dbReference type="Proteomes" id="UP000236291">
    <property type="component" value="Unassembled WGS sequence"/>
</dbReference>
<evidence type="ECO:0000259" key="1">
    <source>
        <dbReference type="Pfam" id="PF01624"/>
    </source>
</evidence>
<organism evidence="2 3">
    <name type="scientific">Trifolium pratense</name>
    <name type="common">Red clover</name>
    <dbReference type="NCBI Taxonomy" id="57577"/>
    <lineage>
        <taxon>Eukaryota</taxon>
        <taxon>Viridiplantae</taxon>
        <taxon>Streptophyta</taxon>
        <taxon>Embryophyta</taxon>
        <taxon>Tracheophyta</taxon>
        <taxon>Spermatophyta</taxon>
        <taxon>Magnoliopsida</taxon>
        <taxon>eudicotyledons</taxon>
        <taxon>Gunneridae</taxon>
        <taxon>Pentapetalae</taxon>
        <taxon>rosids</taxon>
        <taxon>fabids</taxon>
        <taxon>Fabales</taxon>
        <taxon>Fabaceae</taxon>
        <taxon>Papilionoideae</taxon>
        <taxon>50 kb inversion clade</taxon>
        <taxon>NPAAA clade</taxon>
        <taxon>Hologalegina</taxon>
        <taxon>IRL clade</taxon>
        <taxon>Trifolieae</taxon>
        <taxon>Trifolium</taxon>
    </lineage>
</organism>
<proteinExistence type="predicted"/>
<dbReference type="InterPro" id="IPR053276">
    <property type="entry name" value="MtDNA_mismatch_repair_MutS"/>
</dbReference>
<evidence type="ECO:0000313" key="2">
    <source>
        <dbReference type="EMBL" id="PNY08435.1"/>
    </source>
</evidence>
<reference evidence="2 3" key="1">
    <citation type="journal article" date="2014" name="Am. J. Bot.">
        <title>Genome assembly and annotation for red clover (Trifolium pratense; Fabaceae).</title>
        <authorList>
            <person name="Istvanek J."/>
            <person name="Jaros M."/>
            <person name="Krenek A."/>
            <person name="Repkova J."/>
        </authorList>
    </citation>
    <scope>NUCLEOTIDE SEQUENCE [LARGE SCALE GENOMIC DNA]</scope>
    <source>
        <strain evidence="3">cv. Tatra</strain>
        <tissue evidence="2">Young leaves</tissue>
    </source>
</reference>
<evidence type="ECO:0000313" key="3">
    <source>
        <dbReference type="Proteomes" id="UP000236291"/>
    </source>
</evidence>
<dbReference type="GO" id="GO:0005524">
    <property type="term" value="F:ATP binding"/>
    <property type="evidence" value="ECO:0007669"/>
    <property type="project" value="InterPro"/>
</dbReference>
<dbReference type="InterPro" id="IPR007695">
    <property type="entry name" value="DNA_mismatch_repair_MutS-lik_N"/>
</dbReference>
<comment type="caution">
    <text evidence="2">The sequence shown here is derived from an EMBL/GenBank/DDBJ whole genome shotgun (WGS) entry which is preliminary data.</text>
</comment>
<dbReference type="InterPro" id="IPR016151">
    <property type="entry name" value="DNA_mismatch_repair_MutS_N"/>
</dbReference>